<dbReference type="SUPFAM" id="SSF55874">
    <property type="entry name" value="ATPase domain of HSP90 chaperone/DNA topoisomerase II/histidine kinase"/>
    <property type="match status" value="1"/>
</dbReference>
<dbReference type="InterPro" id="IPR032834">
    <property type="entry name" value="NatK-like_C"/>
</dbReference>
<reference evidence="2" key="1">
    <citation type="submission" date="2023-05" db="EMBL/GenBank/DDBJ databases">
        <title>Comparative genomics of Bacillaceae isolates and their secondary metabolite potential.</title>
        <authorList>
            <person name="Song L."/>
            <person name="Nielsen L.J."/>
            <person name="Mohite O."/>
            <person name="Xu X."/>
            <person name="Weber T."/>
            <person name="Kovacs A.T."/>
        </authorList>
    </citation>
    <scope>NUCLEOTIDE SEQUENCE</scope>
    <source>
        <strain evidence="2">LY1</strain>
    </source>
</reference>
<feature type="domain" description="Histidine kinase/HSP90-like ATPase" evidence="1">
    <location>
        <begin position="15"/>
        <end position="126"/>
    </location>
</feature>
<dbReference type="Gene3D" id="3.30.565.10">
    <property type="entry name" value="Histidine kinase-like ATPase, C-terminal domain"/>
    <property type="match status" value="1"/>
</dbReference>
<gene>
    <name evidence="2" type="ORF">QNH24_09830</name>
</gene>
<dbReference type="Proteomes" id="UP001178322">
    <property type="component" value="Chromosome"/>
</dbReference>
<evidence type="ECO:0000313" key="2">
    <source>
        <dbReference type="EMBL" id="WHY53509.1"/>
    </source>
</evidence>
<evidence type="ECO:0000259" key="1">
    <source>
        <dbReference type="SMART" id="SM00387"/>
    </source>
</evidence>
<name>A0AAX3X3L7_9BACI</name>
<organism evidence="2 3">
    <name type="scientific">Lysinibacillus pakistanensis</name>
    <dbReference type="NCBI Taxonomy" id="759811"/>
    <lineage>
        <taxon>Bacteria</taxon>
        <taxon>Bacillati</taxon>
        <taxon>Bacillota</taxon>
        <taxon>Bacilli</taxon>
        <taxon>Bacillales</taxon>
        <taxon>Bacillaceae</taxon>
        <taxon>Lysinibacillus</taxon>
    </lineage>
</organism>
<dbReference type="EMBL" id="CP126101">
    <property type="protein sequence ID" value="WHY53509.1"/>
    <property type="molecule type" value="Genomic_DNA"/>
</dbReference>
<dbReference type="SMART" id="SM00387">
    <property type="entry name" value="HATPase_c"/>
    <property type="match status" value="1"/>
</dbReference>
<accession>A0AAX3X3L7</accession>
<dbReference type="InterPro" id="IPR003594">
    <property type="entry name" value="HATPase_dom"/>
</dbReference>
<protein>
    <submittedName>
        <fullName evidence="2">GHKL domain-containing protein</fullName>
    </submittedName>
</protein>
<dbReference type="RefSeq" id="WP_283871860.1">
    <property type="nucleotide sequence ID" value="NZ_CP126101.1"/>
</dbReference>
<evidence type="ECO:0000313" key="3">
    <source>
        <dbReference type="Proteomes" id="UP001178322"/>
    </source>
</evidence>
<dbReference type="Pfam" id="PF14501">
    <property type="entry name" value="HATPase_c_5"/>
    <property type="match status" value="1"/>
</dbReference>
<dbReference type="InterPro" id="IPR036890">
    <property type="entry name" value="HATPase_C_sf"/>
</dbReference>
<sequence>MKLWQTKNPLLSNLWKSISLVALLGNILSNSIEACQEWQKLNNAQGNISLQLYKRSGLYIITCKNNTVPLPRDIVDSLFGRSEITTKQGHDGLGTTIIKDVVQKYKGFLDFTYKDEIFTLKLKFPAIH</sequence>
<dbReference type="AlphaFoldDB" id="A0AAX3X3L7"/>
<proteinExistence type="predicted"/>